<evidence type="ECO:0000256" key="3">
    <source>
        <dbReference type="ARBA" id="ARBA00022825"/>
    </source>
</evidence>
<dbReference type="SUPFAM" id="SSF57424">
    <property type="entry name" value="LDL receptor-like module"/>
    <property type="match status" value="6"/>
</dbReference>
<dbReference type="Gene3D" id="4.10.400.10">
    <property type="entry name" value="Low-density Lipoprotein Receptor"/>
    <property type="match status" value="6"/>
</dbReference>
<dbReference type="InterPro" id="IPR036055">
    <property type="entry name" value="LDL_receptor-like_sf"/>
</dbReference>
<keyword evidence="3" id="KW-0720">Serine protease</keyword>
<feature type="domain" description="SRCR" evidence="10">
    <location>
        <begin position="323"/>
        <end position="438"/>
    </location>
</feature>
<dbReference type="EMBL" id="CP111014">
    <property type="protein sequence ID" value="WAQ98002.1"/>
    <property type="molecule type" value="Genomic_DNA"/>
</dbReference>
<keyword evidence="1" id="KW-0645">Protease</keyword>
<proteinExistence type="predicted"/>
<dbReference type="CDD" id="cd00190">
    <property type="entry name" value="Tryp_SPc"/>
    <property type="match status" value="1"/>
</dbReference>
<dbReference type="InterPro" id="IPR036772">
    <property type="entry name" value="SRCR-like_dom_sf"/>
</dbReference>
<sequence>MELKIVCQFTFKLQFFYISGKPEKTYSTTPITPTHVTSPTPSSPTPPTNVTSPPVPTNESTTTSSTSSSSTSTTSSTTTTVISASSSTTALTTTFKPCLDGQFQCLSDGSCIKAAYVCDGRPHCPRAEDEPENCTCTQDQFTCANGQCIPARFRCDKVSQCDDLSDEINCTNCEGFKCNSGLCLWTTSVQCNGYINCLDLSDEVNCMLRPGYMRCKNGLTIPNHKFCDHKDDCFDNSDETDEECDPYYDPLMCSNHERACADLSACYLHDWHCDGYTDCADQSDESNCGTCVSGEFQCGDYSCVQESHVCDGIKNCPGGEDELDCVHLSAGMTGVLTLTSSDLQLPVCSSQWNPSIATEVCMQLGQGSAYSSNFLSLASAGFTAKSGVMSLINTRPLARNETVLSRFTQMSSCETGTVLKINCQPKGCGEKQIETLTPFIVGGNLASRGEWPWVVSLVKQGTNICGGAILGTRWRVRVNKIFINPRTLKLENGQMDWDMALLELRTPLVFGDYVQPICLPAQMAPNPTHQQCYLAGWGYINVQGVSVVDLRDAKMQLYTDEECSKNTVSIESRVNTNSTMCAGYGHGQISGCQGDSGSPLMCQDNSGHWSVQGLMSYGTDGCDGRSKFLFNRFAKVSTSVDWLHRSEYFRMLTAFVF</sequence>
<dbReference type="Proteomes" id="UP001164746">
    <property type="component" value="Chromosome 3"/>
</dbReference>
<dbReference type="Pfam" id="PF00057">
    <property type="entry name" value="Ldl_recept_a"/>
    <property type="match status" value="6"/>
</dbReference>
<gene>
    <name evidence="11" type="ORF">MAR_022375</name>
</gene>
<dbReference type="PANTHER" id="PTHR24252">
    <property type="entry name" value="ACROSIN-RELATED"/>
    <property type="match status" value="1"/>
</dbReference>
<dbReference type="CDD" id="cd00112">
    <property type="entry name" value="LDLa"/>
    <property type="match status" value="5"/>
</dbReference>
<dbReference type="InterPro" id="IPR009003">
    <property type="entry name" value="Peptidase_S1_PA"/>
</dbReference>
<dbReference type="InterPro" id="IPR023415">
    <property type="entry name" value="LDLR_class-A_CS"/>
</dbReference>
<evidence type="ECO:0000256" key="8">
    <source>
        <dbReference type="SAM" id="MobiDB-lite"/>
    </source>
</evidence>
<reference evidence="11" key="1">
    <citation type="submission" date="2022-11" db="EMBL/GenBank/DDBJ databases">
        <title>Centuries of genome instability and evolution in soft-shell clam transmissible cancer (bioRxiv).</title>
        <authorList>
            <person name="Hart S.F.M."/>
            <person name="Yonemitsu M.A."/>
            <person name="Giersch R.M."/>
            <person name="Beal B.F."/>
            <person name="Arriagada G."/>
            <person name="Davis B.W."/>
            <person name="Ostrander E.A."/>
            <person name="Goff S.P."/>
            <person name="Metzger M.J."/>
        </authorList>
    </citation>
    <scope>NUCLEOTIDE SEQUENCE</scope>
    <source>
        <strain evidence="11">MELC-2E11</strain>
        <tissue evidence="11">Siphon/mantle</tissue>
    </source>
</reference>
<keyword evidence="5" id="KW-0325">Glycoprotein</keyword>
<evidence type="ECO:0000259" key="9">
    <source>
        <dbReference type="PROSITE" id="PS50240"/>
    </source>
</evidence>
<evidence type="ECO:0000256" key="7">
    <source>
        <dbReference type="PROSITE-ProRule" id="PRU00196"/>
    </source>
</evidence>
<feature type="disulfide bond" evidence="6">
    <location>
        <begin position="155"/>
        <end position="170"/>
    </location>
</feature>
<keyword evidence="2" id="KW-0378">Hydrolase</keyword>
<dbReference type="InterPro" id="IPR001254">
    <property type="entry name" value="Trypsin_dom"/>
</dbReference>
<dbReference type="PROSITE" id="PS50240">
    <property type="entry name" value="TRYPSIN_DOM"/>
    <property type="match status" value="1"/>
</dbReference>
<dbReference type="Gene3D" id="2.40.10.10">
    <property type="entry name" value="Trypsin-like serine proteases"/>
    <property type="match status" value="3"/>
</dbReference>
<evidence type="ECO:0000313" key="12">
    <source>
        <dbReference type="Proteomes" id="UP001164746"/>
    </source>
</evidence>
<evidence type="ECO:0000259" key="10">
    <source>
        <dbReference type="PROSITE" id="PS50287"/>
    </source>
</evidence>
<name>A0ABY7DK04_MYAAR</name>
<dbReference type="InterPro" id="IPR002172">
    <property type="entry name" value="LDrepeatLR_classA_rpt"/>
</dbReference>
<feature type="disulfide bond" evidence="6">
    <location>
        <begin position="310"/>
        <end position="325"/>
    </location>
</feature>
<accession>A0ABY7DK04</accession>
<dbReference type="Pfam" id="PF15494">
    <property type="entry name" value="SRCR_2"/>
    <property type="match status" value="1"/>
</dbReference>
<protein>
    <submittedName>
        <fullName evidence="11">CORIN-like protein</fullName>
    </submittedName>
</protein>
<evidence type="ECO:0000256" key="4">
    <source>
        <dbReference type="ARBA" id="ARBA00023157"/>
    </source>
</evidence>
<feature type="disulfide bond" evidence="6">
    <location>
        <begin position="273"/>
        <end position="288"/>
    </location>
</feature>
<evidence type="ECO:0000256" key="6">
    <source>
        <dbReference type="PROSITE-ProRule" id="PRU00124"/>
    </source>
</evidence>
<keyword evidence="12" id="KW-1185">Reference proteome</keyword>
<feature type="disulfide bond" evidence="6">
    <location>
        <begin position="191"/>
        <end position="206"/>
    </location>
</feature>
<feature type="disulfide bond" evidence="6">
    <location>
        <begin position="143"/>
        <end position="161"/>
    </location>
</feature>
<dbReference type="PROSITE" id="PS50068">
    <property type="entry name" value="LDLRA_2"/>
    <property type="match status" value="6"/>
</dbReference>
<feature type="disulfide bond" evidence="6">
    <location>
        <begin position="291"/>
        <end position="303"/>
    </location>
</feature>
<evidence type="ECO:0000256" key="5">
    <source>
        <dbReference type="ARBA" id="ARBA00023180"/>
    </source>
</evidence>
<dbReference type="InterPro" id="IPR043504">
    <property type="entry name" value="Peptidase_S1_PA_chymotrypsin"/>
</dbReference>
<dbReference type="PROSITE" id="PS00135">
    <property type="entry name" value="TRYPSIN_SER"/>
    <property type="match status" value="1"/>
</dbReference>
<feature type="domain" description="Peptidase S1" evidence="9">
    <location>
        <begin position="440"/>
        <end position="648"/>
    </location>
</feature>
<feature type="disulfide bond" evidence="6">
    <location>
        <begin position="215"/>
        <end position="233"/>
    </location>
</feature>
<feature type="disulfide bond" evidence="6">
    <location>
        <begin position="136"/>
        <end position="148"/>
    </location>
</feature>
<feature type="compositionally biased region" description="Low complexity" evidence="8">
    <location>
        <begin position="28"/>
        <end position="40"/>
    </location>
</feature>
<dbReference type="SMART" id="SM00192">
    <property type="entry name" value="LDLa"/>
    <property type="match status" value="6"/>
</dbReference>
<dbReference type="SUPFAM" id="SSF56487">
    <property type="entry name" value="SRCR-like"/>
    <property type="match status" value="1"/>
</dbReference>
<feature type="disulfide bond" evidence="6">
    <location>
        <begin position="298"/>
        <end position="316"/>
    </location>
</feature>
<evidence type="ECO:0000256" key="2">
    <source>
        <dbReference type="ARBA" id="ARBA00022801"/>
    </source>
</evidence>
<dbReference type="SMART" id="SM00020">
    <property type="entry name" value="Tryp_SPc"/>
    <property type="match status" value="1"/>
</dbReference>
<dbReference type="InterPro" id="IPR001190">
    <property type="entry name" value="SRCR"/>
</dbReference>
<dbReference type="PANTHER" id="PTHR24252:SF11">
    <property type="entry name" value="ATRIAL NATRIURETIC PEPTIDE-CONVERTING ENZYME ISOFORM X1"/>
    <property type="match status" value="1"/>
</dbReference>
<organism evidence="11 12">
    <name type="scientific">Mya arenaria</name>
    <name type="common">Soft-shell clam</name>
    <dbReference type="NCBI Taxonomy" id="6604"/>
    <lineage>
        <taxon>Eukaryota</taxon>
        <taxon>Metazoa</taxon>
        <taxon>Spiralia</taxon>
        <taxon>Lophotrochozoa</taxon>
        <taxon>Mollusca</taxon>
        <taxon>Bivalvia</taxon>
        <taxon>Autobranchia</taxon>
        <taxon>Heteroconchia</taxon>
        <taxon>Euheterodonta</taxon>
        <taxon>Imparidentia</taxon>
        <taxon>Neoheterodontei</taxon>
        <taxon>Myida</taxon>
        <taxon>Myoidea</taxon>
        <taxon>Myidae</taxon>
        <taxon>Mya</taxon>
    </lineage>
</organism>
<feature type="compositionally biased region" description="Low complexity" evidence="8">
    <location>
        <begin position="60"/>
        <end position="79"/>
    </location>
</feature>
<comment type="caution">
    <text evidence="7">Lacks conserved residue(s) required for the propagation of feature annotation.</text>
</comment>
<dbReference type="Pfam" id="PF00089">
    <property type="entry name" value="Trypsin"/>
    <property type="match status" value="1"/>
</dbReference>
<evidence type="ECO:0000313" key="11">
    <source>
        <dbReference type="EMBL" id="WAQ98002.1"/>
    </source>
</evidence>
<dbReference type="InterPro" id="IPR033116">
    <property type="entry name" value="TRYPSIN_SER"/>
</dbReference>
<dbReference type="SUPFAM" id="SSF50494">
    <property type="entry name" value="Trypsin-like serine proteases"/>
    <property type="match status" value="1"/>
</dbReference>
<dbReference type="PROSITE" id="PS50287">
    <property type="entry name" value="SRCR_2"/>
    <property type="match status" value="1"/>
</dbReference>
<dbReference type="PRINTS" id="PR00261">
    <property type="entry name" value="LDLRECEPTOR"/>
</dbReference>
<evidence type="ECO:0000256" key="1">
    <source>
        <dbReference type="ARBA" id="ARBA00022670"/>
    </source>
</evidence>
<feature type="region of interest" description="Disordered" evidence="8">
    <location>
        <begin position="28"/>
        <end position="79"/>
    </location>
</feature>
<keyword evidence="4 6" id="KW-1015">Disulfide bond</keyword>
<dbReference type="PROSITE" id="PS01209">
    <property type="entry name" value="LDLRA_1"/>
    <property type="match status" value="2"/>
</dbReference>